<evidence type="ECO:0000313" key="2">
    <source>
        <dbReference type="Proteomes" id="UP000027590"/>
    </source>
</evidence>
<dbReference type="Proteomes" id="UP000027590">
    <property type="component" value="Unassembled WGS sequence"/>
</dbReference>
<reference evidence="1 2" key="2">
    <citation type="journal article" date="2014" name="PLoS ONE">
        <title>Evolution of mitochondria reconstructed from the energy metabolism of living bacteria.</title>
        <authorList>
            <person name="Degli Esposti M."/>
            <person name="Chouaia B."/>
            <person name="Comandatore F."/>
            <person name="Crotti E."/>
            <person name="Sassera D."/>
            <person name="Lievens P.M."/>
            <person name="Daffonchio D."/>
            <person name="Bandi C."/>
        </authorList>
    </citation>
    <scope>NUCLEOTIDE SEQUENCE [LARGE SCALE GENOMIC DNA]</scope>
    <source>
        <strain evidence="2">AM169</strain>
    </source>
</reference>
<evidence type="ECO:0000313" key="1">
    <source>
        <dbReference type="EMBL" id="CDG32792.1"/>
    </source>
</evidence>
<sequence length="40" mass="4560">MCSRIFNKLSLSECGVMTGLYVDAYSFRHRSVGPHAWLNL</sequence>
<comment type="caution">
    <text evidence="1">The sequence shown here is derived from an EMBL/GenBank/DDBJ whole genome shotgun (WGS) entry which is preliminary data.</text>
</comment>
<gene>
    <name evidence="1" type="ORF">SACS_0054</name>
</gene>
<organism evidence="1 2">
    <name type="scientific">Parasaccharibacter apium</name>
    <dbReference type="NCBI Taxonomy" id="1510841"/>
    <lineage>
        <taxon>Bacteria</taxon>
        <taxon>Pseudomonadati</taxon>
        <taxon>Pseudomonadota</taxon>
        <taxon>Alphaproteobacteria</taxon>
        <taxon>Acetobacterales</taxon>
        <taxon>Acetobacteraceae</taxon>
        <taxon>Parasaccharibacter</taxon>
    </lineage>
</organism>
<reference evidence="1 2" key="1">
    <citation type="journal article" date="2014" name="Genome Biol. Evol.">
        <title>Acetic acid bacteria genomes reveal functional traits for adaptation to life in insect guts.</title>
        <authorList>
            <person name="Chouaia B."/>
            <person name="Gaiarsa S."/>
            <person name="Crotti E."/>
            <person name="Comandatore F."/>
            <person name="Degli Esposti M."/>
            <person name="Ricci I."/>
            <person name="Alma A."/>
            <person name="Favia G."/>
            <person name="Bandi C."/>
            <person name="Daffonchio D."/>
        </authorList>
    </citation>
    <scope>NUCLEOTIDE SEQUENCE [LARGE SCALE GENOMIC DNA]</scope>
    <source>
        <strain evidence="2">AM169</strain>
    </source>
</reference>
<accession>A0A7U7G465</accession>
<proteinExistence type="predicted"/>
<dbReference type="AlphaFoldDB" id="A0A7U7G465"/>
<name>A0A7U7G465_9PROT</name>
<dbReference type="EMBL" id="CBLY010000002">
    <property type="protein sequence ID" value="CDG32792.1"/>
    <property type="molecule type" value="Genomic_DNA"/>
</dbReference>
<protein>
    <submittedName>
        <fullName evidence="1">Uncharacterized protein</fullName>
    </submittedName>
</protein>